<organism evidence="6 7">
    <name type="scientific">Macleaya cordata</name>
    <name type="common">Five-seeded plume-poppy</name>
    <name type="synonym">Bocconia cordata</name>
    <dbReference type="NCBI Taxonomy" id="56857"/>
    <lineage>
        <taxon>Eukaryota</taxon>
        <taxon>Viridiplantae</taxon>
        <taxon>Streptophyta</taxon>
        <taxon>Embryophyta</taxon>
        <taxon>Tracheophyta</taxon>
        <taxon>Spermatophyta</taxon>
        <taxon>Magnoliopsida</taxon>
        <taxon>Ranunculales</taxon>
        <taxon>Papaveraceae</taxon>
        <taxon>Papaveroideae</taxon>
        <taxon>Macleaya</taxon>
    </lineage>
</organism>
<proteinExistence type="inferred from homology"/>
<dbReference type="GO" id="GO:0005736">
    <property type="term" value="C:RNA polymerase I complex"/>
    <property type="evidence" value="ECO:0007669"/>
    <property type="project" value="TreeGrafter"/>
</dbReference>
<comment type="similarity">
    <text evidence="5">Belongs to the archaeal Rpo12/eukaryotic RPC10 RNA polymerase subunit family.</text>
</comment>
<dbReference type="InterPro" id="IPR006591">
    <property type="entry name" value="RNAP_P/RPABC4"/>
</dbReference>
<dbReference type="STRING" id="56857.A0A200Q4D6"/>
<dbReference type="OMA" id="ECHEASS"/>
<evidence type="ECO:0000256" key="1">
    <source>
        <dbReference type="ARBA" id="ARBA00004123"/>
    </source>
</evidence>
<dbReference type="InterPro" id="IPR039747">
    <property type="entry name" value="RPABC4"/>
</dbReference>
<gene>
    <name evidence="6" type="ORF">BVC80_441g83</name>
</gene>
<keyword evidence="4" id="KW-0539">Nucleus</keyword>
<evidence type="ECO:0000256" key="3">
    <source>
        <dbReference type="ARBA" id="ARBA00022833"/>
    </source>
</evidence>
<evidence type="ECO:0000256" key="2">
    <source>
        <dbReference type="ARBA" id="ARBA00022723"/>
    </source>
</evidence>
<comment type="subcellular location">
    <subcellularLocation>
        <location evidence="1">Nucleus</location>
    </subcellularLocation>
</comment>
<dbReference type="AlphaFoldDB" id="A0A200Q4D6"/>
<keyword evidence="7" id="KW-1185">Reference proteome</keyword>
<keyword evidence="3" id="KW-0862">Zinc</keyword>
<dbReference type="EMBL" id="MVGT01003118">
    <property type="protein sequence ID" value="OVA05333.1"/>
    <property type="molecule type" value="Genomic_DNA"/>
</dbReference>
<dbReference type="SUPFAM" id="SSF63393">
    <property type="entry name" value="RNA polymerase subunits"/>
    <property type="match status" value="1"/>
</dbReference>
<protein>
    <submittedName>
        <fullName evidence="6">RNA polymerase archaeal subunit P/eukaryotic subunit RPC10</fullName>
    </submittedName>
</protein>
<dbReference type="InterPro" id="IPR029040">
    <property type="entry name" value="RPABC4/Spt4"/>
</dbReference>
<dbReference type="InParanoid" id="A0A200Q4D6"/>
<dbReference type="GO" id="GO:0006351">
    <property type="term" value="P:DNA-templated transcription"/>
    <property type="evidence" value="ECO:0007669"/>
    <property type="project" value="InterPro"/>
</dbReference>
<dbReference type="Gene3D" id="2.20.28.30">
    <property type="entry name" value="RNA polymerase ii, chain L"/>
    <property type="match status" value="1"/>
</dbReference>
<evidence type="ECO:0000313" key="7">
    <source>
        <dbReference type="Proteomes" id="UP000195402"/>
    </source>
</evidence>
<reference evidence="6 7" key="1">
    <citation type="journal article" date="2017" name="Mol. Plant">
        <title>The Genome of Medicinal Plant Macleaya cordata Provides New Insights into Benzylisoquinoline Alkaloids Metabolism.</title>
        <authorList>
            <person name="Liu X."/>
            <person name="Liu Y."/>
            <person name="Huang P."/>
            <person name="Ma Y."/>
            <person name="Qing Z."/>
            <person name="Tang Q."/>
            <person name="Cao H."/>
            <person name="Cheng P."/>
            <person name="Zheng Y."/>
            <person name="Yuan Z."/>
            <person name="Zhou Y."/>
            <person name="Liu J."/>
            <person name="Tang Z."/>
            <person name="Zhuo Y."/>
            <person name="Zhang Y."/>
            <person name="Yu L."/>
            <person name="Huang J."/>
            <person name="Yang P."/>
            <person name="Peng Q."/>
            <person name="Zhang J."/>
            <person name="Jiang W."/>
            <person name="Zhang Z."/>
            <person name="Lin K."/>
            <person name="Ro D.K."/>
            <person name="Chen X."/>
            <person name="Xiong X."/>
            <person name="Shang Y."/>
            <person name="Huang S."/>
            <person name="Zeng J."/>
        </authorList>
    </citation>
    <scope>NUCLEOTIDE SEQUENCE [LARGE SCALE GENOMIC DNA]</scope>
    <source>
        <strain evidence="7">cv. BLH2017</strain>
        <tissue evidence="6">Root</tissue>
    </source>
</reference>
<dbReference type="Pfam" id="PF03604">
    <property type="entry name" value="Zn_ribbon_RPAB4"/>
    <property type="match status" value="1"/>
</dbReference>
<keyword evidence="2" id="KW-0479">Metal-binding</keyword>
<evidence type="ECO:0000313" key="6">
    <source>
        <dbReference type="EMBL" id="OVA05333.1"/>
    </source>
</evidence>
<evidence type="ECO:0000256" key="5">
    <source>
        <dbReference type="ARBA" id="ARBA00025770"/>
    </source>
</evidence>
<accession>A0A200Q4D6</accession>
<sequence>MDPQPEPESEPKPGVSYICGDCGLENIVKQDNIIINIKKCTKCGYRTLYKKRTRKSKQF</sequence>
<dbReference type="GO" id="GO:0005666">
    <property type="term" value="C:RNA polymerase III complex"/>
    <property type="evidence" value="ECO:0007669"/>
    <property type="project" value="TreeGrafter"/>
</dbReference>
<name>A0A200Q4D6_MACCD</name>
<dbReference type="GO" id="GO:0003899">
    <property type="term" value="F:DNA-directed RNA polymerase activity"/>
    <property type="evidence" value="ECO:0007669"/>
    <property type="project" value="InterPro"/>
</dbReference>
<dbReference type="GO" id="GO:0005665">
    <property type="term" value="C:RNA polymerase II, core complex"/>
    <property type="evidence" value="ECO:0007669"/>
    <property type="project" value="TreeGrafter"/>
</dbReference>
<dbReference type="PANTHER" id="PTHR12056:SF2">
    <property type="entry name" value="GEO11084P1"/>
    <property type="match status" value="1"/>
</dbReference>
<dbReference type="PANTHER" id="PTHR12056">
    <property type="entry name" value="DNA-DIRECTED RNA POLYMERASES I, II, AND III"/>
    <property type="match status" value="1"/>
</dbReference>
<comment type="caution">
    <text evidence="6">The sequence shown here is derived from an EMBL/GenBank/DDBJ whole genome shotgun (WGS) entry which is preliminary data.</text>
</comment>
<dbReference type="GO" id="GO:0008270">
    <property type="term" value="F:zinc ion binding"/>
    <property type="evidence" value="ECO:0007669"/>
    <property type="project" value="InterPro"/>
</dbReference>
<dbReference type="SMART" id="SM00659">
    <property type="entry name" value="RPOLCX"/>
    <property type="match status" value="1"/>
</dbReference>
<dbReference type="Proteomes" id="UP000195402">
    <property type="component" value="Unassembled WGS sequence"/>
</dbReference>
<dbReference type="OrthoDB" id="5585087at2759"/>
<dbReference type="GO" id="GO:0003677">
    <property type="term" value="F:DNA binding"/>
    <property type="evidence" value="ECO:0007669"/>
    <property type="project" value="InterPro"/>
</dbReference>
<evidence type="ECO:0000256" key="4">
    <source>
        <dbReference type="ARBA" id="ARBA00023242"/>
    </source>
</evidence>